<comment type="caution">
    <text evidence="2">The sequence shown here is derived from an EMBL/GenBank/DDBJ whole genome shotgun (WGS) entry which is preliminary data.</text>
</comment>
<evidence type="ECO:0000313" key="3">
    <source>
        <dbReference type="Proteomes" id="UP000735302"/>
    </source>
</evidence>
<dbReference type="Proteomes" id="UP000735302">
    <property type="component" value="Unassembled WGS sequence"/>
</dbReference>
<feature type="region of interest" description="Disordered" evidence="1">
    <location>
        <begin position="1"/>
        <end position="42"/>
    </location>
</feature>
<organism evidence="2 3">
    <name type="scientific">Plakobranchus ocellatus</name>
    <dbReference type="NCBI Taxonomy" id="259542"/>
    <lineage>
        <taxon>Eukaryota</taxon>
        <taxon>Metazoa</taxon>
        <taxon>Spiralia</taxon>
        <taxon>Lophotrochozoa</taxon>
        <taxon>Mollusca</taxon>
        <taxon>Gastropoda</taxon>
        <taxon>Heterobranchia</taxon>
        <taxon>Euthyneura</taxon>
        <taxon>Panpulmonata</taxon>
        <taxon>Sacoglossa</taxon>
        <taxon>Placobranchoidea</taxon>
        <taxon>Plakobranchidae</taxon>
        <taxon>Plakobranchus</taxon>
    </lineage>
</organism>
<dbReference type="AlphaFoldDB" id="A0AAV4CEI4"/>
<gene>
    <name evidence="2" type="ORF">PoB_005661500</name>
</gene>
<sequence length="78" mass="9064">MQRSVKAKQDDDDEEEDDHNDDDDHHYAYAYGPGGRTDTLPNMQLGDSDYEYHEYSLACNQKLGLNCEWCEVSSHMIF</sequence>
<name>A0AAV4CEI4_9GAST</name>
<keyword evidence="3" id="KW-1185">Reference proteome</keyword>
<feature type="compositionally biased region" description="Acidic residues" evidence="1">
    <location>
        <begin position="10"/>
        <end position="21"/>
    </location>
</feature>
<protein>
    <submittedName>
        <fullName evidence="2">Uncharacterized protein</fullName>
    </submittedName>
</protein>
<accession>A0AAV4CEI4</accession>
<reference evidence="2 3" key="1">
    <citation type="journal article" date="2021" name="Elife">
        <title>Chloroplast acquisition without the gene transfer in kleptoplastic sea slugs, Plakobranchus ocellatus.</title>
        <authorList>
            <person name="Maeda T."/>
            <person name="Takahashi S."/>
            <person name="Yoshida T."/>
            <person name="Shimamura S."/>
            <person name="Takaki Y."/>
            <person name="Nagai Y."/>
            <person name="Toyoda A."/>
            <person name="Suzuki Y."/>
            <person name="Arimoto A."/>
            <person name="Ishii H."/>
            <person name="Satoh N."/>
            <person name="Nishiyama T."/>
            <person name="Hasebe M."/>
            <person name="Maruyama T."/>
            <person name="Minagawa J."/>
            <person name="Obokata J."/>
            <person name="Shigenobu S."/>
        </authorList>
    </citation>
    <scope>NUCLEOTIDE SEQUENCE [LARGE SCALE GENOMIC DNA]</scope>
</reference>
<evidence type="ECO:0000256" key="1">
    <source>
        <dbReference type="SAM" id="MobiDB-lite"/>
    </source>
</evidence>
<proteinExistence type="predicted"/>
<dbReference type="EMBL" id="BLXT01006221">
    <property type="protein sequence ID" value="GFO30110.1"/>
    <property type="molecule type" value="Genomic_DNA"/>
</dbReference>
<evidence type="ECO:0000313" key="2">
    <source>
        <dbReference type="EMBL" id="GFO30110.1"/>
    </source>
</evidence>